<accession>A0A815TE91</accession>
<evidence type="ECO:0000313" key="3">
    <source>
        <dbReference type="Proteomes" id="UP000663870"/>
    </source>
</evidence>
<keyword evidence="3" id="KW-1185">Reference proteome</keyword>
<comment type="caution">
    <text evidence="2">The sequence shown here is derived from an EMBL/GenBank/DDBJ whole genome shotgun (WGS) entry which is preliminary data.</text>
</comment>
<proteinExistence type="predicted"/>
<dbReference type="EMBL" id="CAJNOL010002442">
    <property type="protein sequence ID" value="CAF1500867.1"/>
    <property type="molecule type" value="Genomic_DNA"/>
</dbReference>
<gene>
    <name evidence="2" type="ORF">JXQ802_LOCUS40419</name>
    <name evidence="1" type="ORF">PYM288_LOCUS25879</name>
</gene>
<evidence type="ECO:0000313" key="1">
    <source>
        <dbReference type="EMBL" id="CAF1221062.1"/>
    </source>
</evidence>
<dbReference type="AlphaFoldDB" id="A0A815TE91"/>
<sequence>MIGYSPLTKNNCQSHLRSAKLIDNNIFKLTSYDGFSNSSLLFDSTWLKGKITNNEYRQAIEQINQRIGQSLVGASNNLPLNQIPITQSTILAIEELNFFLLILNKTFFIVLLFLNKFSSIEFLIG</sequence>
<organism evidence="2 3">
    <name type="scientific">Rotaria sordida</name>
    <dbReference type="NCBI Taxonomy" id="392033"/>
    <lineage>
        <taxon>Eukaryota</taxon>
        <taxon>Metazoa</taxon>
        <taxon>Spiralia</taxon>
        <taxon>Gnathifera</taxon>
        <taxon>Rotifera</taxon>
        <taxon>Eurotatoria</taxon>
        <taxon>Bdelloidea</taxon>
        <taxon>Philodinida</taxon>
        <taxon>Philodinidae</taxon>
        <taxon>Rotaria</taxon>
    </lineage>
</organism>
<dbReference type="EMBL" id="CAJNOH010001470">
    <property type="protein sequence ID" value="CAF1221062.1"/>
    <property type="molecule type" value="Genomic_DNA"/>
</dbReference>
<protein>
    <submittedName>
        <fullName evidence="2">Uncharacterized protein</fullName>
    </submittedName>
</protein>
<evidence type="ECO:0000313" key="2">
    <source>
        <dbReference type="EMBL" id="CAF1500867.1"/>
    </source>
</evidence>
<reference evidence="2" key="1">
    <citation type="submission" date="2021-02" db="EMBL/GenBank/DDBJ databases">
        <authorList>
            <person name="Nowell W R."/>
        </authorList>
    </citation>
    <scope>NUCLEOTIDE SEQUENCE</scope>
</reference>
<dbReference type="Proteomes" id="UP000663854">
    <property type="component" value="Unassembled WGS sequence"/>
</dbReference>
<dbReference type="Proteomes" id="UP000663870">
    <property type="component" value="Unassembled WGS sequence"/>
</dbReference>
<name>A0A815TE91_9BILA</name>